<keyword evidence="1" id="KW-0472">Membrane</keyword>
<keyword evidence="1" id="KW-1133">Transmembrane helix</keyword>
<keyword evidence="1" id="KW-0812">Transmembrane</keyword>
<evidence type="ECO:0000313" key="2">
    <source>
        <dbReference type="EMBL" id="GAH84533.1"/>
    </source>
</evidence>
<sequence length="129" mass="14887">MAKKSCEKHKKFNYYCEDCQAANIVRGARFNYNLFKKNGQYKKLILLIIVVVAIIASLAIFWWWPSWYGNINLQAQLYSIKASGIDFIDFYFLNGWSTNFIFNKTALIGAFIGTVIMSLPPEKNLLTII</sequence>
<feature type="transmembrane region" description="Helical" evidence="1">
    <location>
        <begin position="44"/>
        <end position="64"/>
    </location>
</feature>
<reference evidence="2" key="1">
    <citation type="journal article" date="2014" name="Front. Microbiol.">
        <title>High frequency of phylogenetically diverse reductive dehalogenase-homologous genes in deep subseafloor sedimentary metagenomes.</title>
        <authorList>
            <person name="Kawai M."/>
            <person name="Futagami T."/>
            <person name="Toyoda A."/>
            <person name="Takaki Y."/>
            <person name="Nishi S."/>
            <person name="Hori S."/>
            <person name="Arai W."/>
            <person name="Tsubouchi T."/>
            <person name="Morono Y."/>
            <person name="Uchiyama I."/>
            <person name="Ito T."/>
            <person name="Fujiyama A."/>
            <person name="Inagaki F."/>
            <person name="Takami H."/>
        </authorList>
    </citation>
    <scope>NUCLEOTIDE SEQUENCE</scope>
    <source>
        <strain evidence="2">Expedition CK06-06</strain>
    </source>
</reference>
<proteinExistence type="predicted"/>
<feature type="transmembrane region" description="Helical" evidence="1">
    <location>
        <begin position="100"/>
        <end position="119"/>
    </location>
</feature>
<feature type="non-terminal residue" evidence="2">
    <location>
        <position position="129"/>
    </location>
</feature>
<evidence type="ECO:0000256" key="1">
    <source>
        <dbReference type="SAM" id="Phobius"/>
    </source>
</evidence>
<dbReference type="AlphaFoldDB" id="X1KRC1"/>
<name>X1KRC1_9ZZZZ</name>
<comment type="caution">
    <text evidence="2">The sequence shown here is derived from an EMBL/GenBank/DDBJ whole genome shotgun (WGS) entry which is preliminary data.</text>
</comment>
<accession>X1KRC1</accession>
<dbReference type="EMBL" id="BARU01045095">
    <property type="protein sequence ID" value="GAH84533.1"/>
    <property type="molecule type" value="Genomic_DNA"/>
</dbReference>
<organism evidence="2">
    <name type="scientific">marine sediment metagenome</name>
    <dbReference type="NCBI Taxonomy" id="412755"/>
    <lineage>
        <taxon>unclassified sequences</taxon>
        <taxon>metagenomes</taxon>
        <taxon>ecological metagenomes</taxon>
    </lineage>
</organism>
<gene>
    <name evidence="2" type="ORF">S03H2_68558</name>
</gene>
<protein>
    <submittedName>
        <fullName evidence="2">Uncharacterized protein</fullName>
    </submittedName>
</protein>